<evidence type="ECO:0000256" key="2">
    <source>
        <dbReference type="ARBA" id="ARBA00023136"/>
    </source>
</evidence>
<dbReference type="GO" id="GO:0009506">
    <property type="term" value="C:plasmodesma"/>
    <property type="evidence" value="ECO:0000318"/>
    <property type="project" value="GO_Central"/>
</dbReference>
<name>A0A022QAA4_ERYGU</name>
<organism evidence="3 4">
    <name type="scientific">Erythranthe guttata</name>
    <name type="common">Yellow monkey flower</name>
    <name type="synonym">Mimulus guttatus</name>
    <dbReference type="NCBI Taxonomy" id="4155"/>
    <lineage>
        <taxon>Eukaryota</taxon>
        <taxon>Viridiplantae</taxon>
        <taxon>Streptophyta</taxon>
        <taxon>Embryophyta</taxon>
        <taxon>Tracheophyta</taxon>
        <taxon>Spermatophyta</taxon>
        <taxon>Magnoliopsida</taxon>
        <taxon>eudicotyledons</taxon>
        <taxon>Gunneridae</taxon>
        <taxon>Pentapetalae</taxon>
        <taxon>asterids</taxon>
        <taxon>lamiids</taxon>
        <taxon>Lamiales</taxon>
        <taxon>Phrymaceae</taxon>
        <taxon>Erythranthe</taxon>
    </lineage>
</organism>
<dbReference type="InterPro" id="IPR044839">
    <property type="entry name" value="NDR1-like"/>
</dbReference>
<dbReference type="PANTHER" id="PTHR31415">
    <property type="entry name" value="OS05G0367900 PROTEIN"/>
    <property type="match status" value="1"/>
</dbReference>
<protein>
    <recommendedName>
        <fullName evidence="5">Late embryogenesis abundant protein LEA-2 subgroup domain-containing protein</fullName>
    </recommendedName>
</protein>
<dbReference type="GO" id="GO:0005886">
    <property type="term" value="C:plasma membrane"/>
    <property type="evidence" value="ECO:0000318"/>
    <property type="project" value="GO_Central"/>
</dbReference>
<evidence type="ECO:0000256" key="1">
    <source>
        <dbReference type="ARBA" id="ARBA00004370"/>
    </source>
</evidence>
<comment type="subcellular location">
    <subcellularLocation>
        <location evidence="1">Membrane</location>
    </subcellularLocation>
</comment>
<keyword evidence="4" id="KW-1185">Reference proteome</keyword>
<evidence type="ECO:0008006" key="5">
    <source>
        <dbReference type="Google" id="ProtNLM"/>
    </source>
</evidence>
<dbReference type="EMBL" id="KI632106">
    <property type="protein sequence ID" value="EYU24881.1"/>
    <property type="molecule type" value="Genomic_DNA"/>
</dbReference>
<dbReference type="GO" id="GO:0098542">
    <property type="term" value="P:defense response to other organism"/>
    <property type="evidence" value="ECO:0007669"/>
    <property type="project" value="InterPro"/>
</dbReference>
<dbReference type="PANTHER" id="PTHR31415:SF52">
    <property type="entry name" value="LATE EMBRYOGENESIS ABUNDANT (LEA) HYDROXYPROLINE-RICH GLYCOPROTEIN FAMILY-RELATED"/>
    <property type="match status" value="1"/>
</dbReference>
<dbReference type="Proteomes" id="UP000030748">
    <property type="component" value="Unassembled WGS sequence"/>
</dbReference>
<evidence type="ECO:0000313" key="3">
    <source>
        <dbReference type="EMBL" id="EYU24881.1"/>
    </source>
</evidence>
<reference evidence="3 4" key="1">
    <citation type="journal article" date="2013" name="Proc. Natl. Acad. Sci. U.S.A.">
        <title>Fine-scale variation in meiotic recombination in Mimulus inferred from population shotgun sequencing.</title>
        <authorList>
            <person name="Hellsten U."/>
            <person name="Wright K.M."/>
            <person name="Jenkins J."/>
            <person name="Shu S."/>
            <person name="Yuan Y."/>
            <person name="Wessler S.R."/>
            <person name="Schmutz J."/>
            <person name="Willis J.H."/>
            <person name="Rokhsar D.S."/>
        </authorList>
    </citation>
    <scope>NUCLEOTIDE SEQUENCE [LARGE SCALE GENOMIC DNA]</scope>
    <source>
        <strain evidence="4">cv. DUN x IM62</strain>
    </source>
</reference>
<proteinExistence type="predicted"/>
<evidence type="ECO:0000313" key="4">
    <source>
        <dbReference type="Proteomes" id="UP000030748"/>
    </source>
</evidence>
<accession>A0A022QAA4</accession>
<dbReference type="AlphaFoldDB" id="A0A022QAA4"/>
<keyword evidence="2" id="KW-0472">Membrane</keyword>
<sequence>MNSRVGFCLCTLIILAVTLSISVTLYLMANIHRGPRFYVKEFYVPALDLSQLPTTSNNNNKSNFINNTIITNPCLFFDLAFLNIEYERIVRYGDVNLTFSYGRNNNAVANYVVRSFDQWWWEVDYRREVVESQGVPWEDAVKAVLNGSKVVFRVDLAARPKFKRQFGTYSKKKDVRIGADVEVDGTGLKVKRKDIRLNSAASHRGVGIYVLFLSLLVVWECFCF</sequence>
<gene>
    <name evidence="3" type="ORF">MIMGU_mgv1a019657mg</name>
</gene>